<dbReference type="OrthoDB" id="7026271at2"/>
<dbReference type="RefSeq" id="WP_064480941.1">
    <property type="nucleotide sequence ID" value="NZ_CP015641.1"/>
</dbReference>
<protein>
    <recommendedName>
        <fullName evidence="4">DUF2790 domain-containing protein</fullName>
    </recommendedName>
</protein>
<dbReference type="Gene3D" id="2.30.140.50">
    <property type="entry name" value="Protein of unknown function DUF2790"/>
    <property type="match status" value="1"/>
</dbReference>
<feature type="chain" id="PRO_5008002732" description="DUF2790 domain-containing protein" evidence="1">
    <location>
        <begin position="21"/>
        <end position="82"/>
    </location>
</feature>
<dbReference type="InterPro" id="IPR021245">
    <property type="entry name" value="DUF2790"/>
</dbReference>
<name>A0A172WMX8_STUST</name>
<dbReference type="Proteomes" id="UP000077787">
    <property type="component" value="Chromosome"/>
</dbReference>
<proteinExistence type="predicted"/>
<evidence type="ECO:0000313" key="3">
    <source>
        <dbReference type="Proteomes" id="UP000077787"/>
    </source>
</evidence>
<reference evidence="2 3" key="1">
    <citation type="submission" date="2016-05" db="EMBL/GenBank/DDBJ databases">
        <title>Genome sequence of Pseudomonas stutzeri 273 and identification of the exopolysaccharide biosynthesis locus.</title>
        <authorList>
            <person name="Wu S."/>
            <person name="Sun C."/>
        </authorList>
    </citation>
    <scope>NUCLEOTIDE SEQUENCE [LARGE SCALE GENOMIC DNA]</scope>
    <source>
        <strain evidence="2 3">273</strain>
    </source>
</reference>
<dbReference type="AlphaFoldDB" id="A0A172WMX8"/>
<sequence>MRVTLATAALLLSAASLAHADSGEPEPYTYGTRLDIASVLSIKIEPTPYCEVTDAVMTYRDSAGEVRRLAYRTLADSCKNQN</sequence>
<accession>A0A172WMX8</accession>
<gene>
    <name evidence="2" type="ORF">PS273GM_06100</name>
</gene>
<feature type="signal peptide" evidence="1">
    <location>
        <begin position="1"/>
        <end position="20"/>
    </location>
</feature>
<evidence type="ECO:0008006" key="4">
    <source>
        <dbReference type="Google" id="ProtNLM"/>
    </source>
</evidence>
<organism evidence="2 3">
    <name type="scientific">Stutzerimonas stutzeri</name>
    <name type="common">Pseudomonas stutzeri</name>
    <dbReference type="NCBI Taxonomy" id="316"/>
    <lineage>
        <taxon>Bacteria</taxon>
        <taxon>Pseudomonadati</taxon>
        <taxon>Pseudomonadota</taxon>
        <taxon>Gammaproteobacteria</taxon>
        <taxon>Pseudomonadales</taxon>
        <taxon>Pseudomonadaceae</taxon>
        <taxon>Stutzerimonas</taxon>
    </lineage>
</organism>
<dbReference type="EMBL" id="CP015641">
    <property type="protein sequence ID" value="ANF24750.1"/>
    <property type="molecule type" value="Genomic_DNA"/>
</dbReference>
<dbReference type="Pfam" id="PF10976">
    <property type="entry name" value="DUF2790"/>
    <property type="match status" value="1"/>
</dbReference>
<evidence type="ECO:0000256" key="1">
    <source>
        <dbReference type="SAM" id="SignalP"/>
    </source>
</evidence>
<evidence type="ECO:0000313" key="2">
    <source>
        <dbReference type="EMBL" id="ANF24750.1"/>
    </source>
</evidence>
<keyword evidence="1" id="KW-0732">Signal</keyword>